<dbReference type="EMBL" id="GGEC01075063">
    <property type="protein sequence ID" value="MBX55547.1"/>
    <property type="molecule type" value="Transcribed_RNA"/>
</dbReference>
<organism evidence="1">
    <name type="scientific">Rhizophora mucronata</name>
    <name type="common">Asiatic mangrove</name>
    <dbReference type="NCBI Taxonomy" id="61149"/>
    <lineage>
        <taxon>Eukaryota</taxon>
        <taxon>Viridiplantae</taxon>
        <taxon>Streptophyta</taxon>
        <taxon>Embryophyta</taxon>
        <taxon>Tracheophyta</taxon>
        <taxon>Spermatophyta</taxon>
        <taxon>Magnoliopsida</taxon>
        <taxon>eudicotyledons</taxon>
        <taxon>Gunneridae</taxon>
        <taxon>Pentapetalae</taxon>
        <taxon>rosids</taxon>
        <taxon>fabids</taxon>
        <taxon>Malpighiales</taxon>
        <taxon>Rhizophoraceae</taxon>
        <taxon>Rhizophora</taxon>
    </lineage>
</organism>
<name>A0A2P2PLC3_RHIMU</name>
<dbReference type="AlphaFoldDB" id="A0A2P2PLC3"/>
<proteinExistence type="predicted"/>
<protein>
    <submittedName>
        <fullName evidence="1">Uncharacterized protein</fullName>
    </submittedName>
</protein>
<sequence>MEEAWRDRRWTEQTQKSYLFFSAKTMGKNADFLHQNALADLCHVGLQIAQHPQLGTAAFFTLPVSASASANSFRPSPLQFLESIKTKQEPENQDYLGTY</sequence>
<accession>A0A2P2PLC3</accession>
<evidence type="ECO:0000313" key="1">
    <source>
        <dbReference type="EMBL" id="MBX55547.1"/>
    </source>
</evidence>
<reference evidence="1" key="1">
    <citation type="submission" date="2018-02" db="EMBL/GenBank/DDBJ databases">
        <title>Rhizophora mucronata_Transcriptome.</title>
        <authorList>
            <person name="Meera S.P."/>
            <person name="Sreeshan A."/>
            <person name="Augustine A."/>
        </authorList>
    </citation>
    <scope>NUCLEOTIDE SEQUENCE</scope>
    <source>
        <tissue evidence="1">Leaf</tissue>
    </source>
</reference>